<feature type="transmembrane region" description="Helical" evidence="7">
    <location>
        <begin position="148"/>
        <end position="169"/>
    </location>
</feature>
<feature type="transmembrane region" description="Helical" evidence="7">
    <location>
        <begin position="65"/>
        <end position="83"/>
    </location>
</feature>
<evidence type="ECO:0000256" key="5">
    <source>
        <dbReference type="ARBA" id="ARBA00022989"/>
    </source>
</evidence>
<evidence type="ECO:0000256" key="1">
    <source>
        <dbReference type="ARBA" id="ARBA00004651"/>
    </source>
</evidence>
<evidence type="ECO:0000313" key="8">
    <source>
        <dbReference type="EMBL" id="MBC8336565.1"/>
    </source>
</evidence>
<feature type="transmembrane region" description="Helical" evidence="7">
    <location>
        <begin position="12"/>
        <end position="45"/>
    </location>
</feature>
<evidence type="ECO:0000256" key="6">
    <source>
        <dbReference type="ARBA" id="ARBA00023136"/>
    </source>
</evidence>
<keyword evidence="5 7" id="KW-1133">Transmembrane helix</keyword>
<keyword evidence="6 7" id="KW-0472">Membrane</keyword>
<evidence type="ECO:0000313" key="9">
    <source>
        <dbReference type="Proteomes" id="UP000614469"/>
    </source>
</evidence>
<comment type="caution">
    <text evidence="8">The sequence shown here is derived from an EMBL/GenBank/DDBJ whole genome shotgun (WGS) entry which is preliminary data.</text>
</comment>
<evidence type="ECO:0000256" key="4">
    <source>
        <dbReference type="ARBA" id="ARBA00022692"/>
    </source>
</evidence>
<feature type="transmembrane region" description="Helical" evidence="7">
    <location>
        <begin position="215"/>
        <end position="232"/>
    </location>
</feature>
<evidence type="ECO:0000256" key="2">
    <source>
        <dbReference type="ARBA" id="ARBA00007977"/>
    </source>
</evidence>
<organism evidence="8 9">
    <name type="scientific">Candidatus Desulfolinea nitratireducens</name>
    <dbReference type="NCBI Taxonomy" id="2841698"/>
    <lineage>
        <taxon>Bacteria</taxon>
        <taxon>Bacillati</taxon>
        <taxon>Chloroflexota</taxon>
        <taxon>Anaerolineae</taxon>
        <taxon>Anaerolineales</taxon>
        <taxon>Anaerolineales incertae sedis</taxon>
        <taxon>Candidatus Desulfolinea</taxon>
    </lineage>
</organism>
<evidence type="ECO:0000256" key="7">
    <source>
        <dbReference type="SAM" id="Phobius"/>
    </source>
</evidence>
<sequence length="331" mass="35068">MGKRNNSIPVYGVALCISIGMAALFIAGYIPIGATTIAILLGILISNSISLGEIFEKGLQVTEKQILPFAIALMGVNLNFMVLRGLGYQSILLIIAAMTVTIFSSLLLAKIFKFDTNFALLLGIGNGICGSSAIAATEEIIGAKKENVGLSIAIVNFLGTIGIFLLPIISTAILKFNHINSGMLIGNTLQAIGQVVAAGFSIGEIAGQTATIVKMGRILMLTPVVLILLFVFSKNKLTPGAERKTKKNGVPLFIIGFIFFSLIPTFDLLPKEIIAIIGKISQIALIIAMAGIGLKITFASVMRDGKSALLIGSIIFIIQILFSGSMIFYLK</sequence>
<dbReference type="EMBL" id="JACNJN010000172">
    <property type="protein sequence ID" value="MBC8336565.1"/>
    <property type="molecule type" value="Genomic_DNA"/>
</dbReference>
<dbReference type="PANTHER" id="PTHR30106">
    <property type="entry name" value="INNER MEMBRANE PROTEIN YEIH-RELATED"/>
    <property type="match status" value="1"/>
</dbReference>
<name>A0A8J6NNP8_9CHLR</name>
<feature type="transmembrane region" description="Helical" evidence="7">
    <location>
        <begin position="118"/>
        <end position="136"/>
    </location>
</feature>
<feature type="transmembrane region" description="Helical" evidence="7">
    <location>
        <begin position="252"/>
        <end position="270"/>
    </location>
</feature>
<dbReference type="AlphaFoldDB" id="A0A8J6NNP8"/>
<feature type="transmembrane region" description="Helical" evidence="7">
    <location>
        <begin position="282"/>
        <end position="302"/>
    </location>
</feature>
<feature type="transmembrane region" description="Helical" evidence="7">
    <location>
        <begin position="90"/>
        <end position="112"/>
    </location>
</feature>
<dbReference type="Pfam" id="PF03601">
    <property type="entry name" value="Cons_hypoth698"/>
    <property type="match status" value="1"/>
</dbReference>
<feature type="transmembrane region" description="Helical" evidence="7">
    <location>
        <begin position="181"/>
        <end position="203"/>
    </location>
</feature>
<dbReference type="Proteomes" id="UP000614469">
    <property type="component" value="Unassembled WGS sequence"/>
</dbReference>
<accession>A0A8J6NNP8</accession>
<dbReference type="GO" id="GO:0005886">
    <property type="term" value="C:plasma membrane"/>
    <property type="evidence" value="ECO:0007669"/>
    <property type="project" value="UniProtKB-SubCell"/>
</dbReference>
<keyword evidence="3" id="KW-1003">Cell membrane</keyword>
<keyword evidence="4 7" id="KW-0812">Transmembrane</keyword>
<gene>
    <name evidence="8" type="ORF">H8E29_14985</name>
</gene>
<dbReference type="PANTHER" id="PTHR30106:SF2">
    <property type="entry name" value="UPF0324 INNER MEMBRANE PROTEIN YEIH"/>
    <property type="match status" value="1"/>
</dbReference>
<protein>
    <submittedName>
        <fullName evidence="8">Putative sulfate exporter family transporter</fullName>
    </submittedName>
</protein>
<feature type="transmembrane region" description="Helical" evidence="7">
    <location>
        <begin position="308"/>
        <end position="330"/>
    </location>
</feature>
<comment type="similarity">
    <text evidence="2">Belongs to the UPF0324 family.</text>
</comment>
<comment type="subcellular location">
    <subcellularLocation>
        <location evidence="1">Cell membrane</location>
        <topology evidence="1">Multi-pass membrane protein</topology>
    </subcellularLocation>
</comment>
<dbReference type="InterPro" id="IPR018383">
    <property type="entry name" value="UPF0324_pro"/>
</dbReference>
<proteinExistence type="inferred from homology"/>
<reference evidence="8 9" key="1">
    <citation type="submission" date="2020-08" db="EMBL/GenBank/DDBJ databases">
        <title>Bridging the membrane lipid divide: bacteria of the FCB group superphylum have the potential to synthesize archaeal ether lipids.</title>
        <authorList>
            <person name="Villanueva L."/>
            <person name="Von Meijenfeldt F.A.B."/>
            <person name="Westbye A.B."/>
            <person name="Yadav S."/>
            <person name="Hopmans E.C."/>
            <person name="Dutilh B.E."/>
            <person name="Sinninghe Damste J.S."/>
        </authorList>
    </citation>
    <scope>NUCLEOTIDE SEQUENCE [LARGE SCALE GENOMIC DNA]</scope>
    <source>
        <strain evidence="8">NIOZ-UU36</strain>
    </source>
</reference>
<evidence type="ECO:0000256" key="3">
    <source>
        <dbReference type="ARBA" id="ARBA00022475"/>
    </source>
</evidence>